<evidence type="ECO:0000313" key="2">
    <source>
        <dbReference type="Proteomes" id="UP000186601"/>
    </source>
</evidence>
<dbReference type="AlphaFoldDB" id="A0A2R6S5I5"/>
<gene>
    <name evidence="1" type="ORF">PHLCEN_2v567</name>
</gene>
<accession>A0A2R6S5I5</accession>
<sequence>MEKELLNNGISYFLGPLLNWTLTGVIRVLLTEIHNKKYGILLFHSRYYLINGIVRYSFVAPIHLEVLRTLLDSTSCPKSVLRLSAAAILRTFPPGNSQEQRKPAQFDPLRRVAMQALGLPNEGK</sequence>
<keyword evidence="2" id="KW-1185">Reference proteome</keyword>
<protein>
    <submittedName>
        <fullName evidence="1">Uncharacterized protein</fullName>
    </submittedName>
</protein>
<organism evidence="1 2">
    <name type="scientific">Hermanssonia centrifuga</name>
    <dbReference type="NCBI Taxonomy" id="98765"/>
    <lineage>
        <taxon>Eukaryota</taxon>
        <taxon>Fungi</taxon>
        <taxon>Dikarya</taxon>
        <taxon>Basidiomycota</taxon>
        <taxon>Agaricomycotina</taxon>
        <taxon>Agaricomycetes</taxon>
        <taxon>Polyporales</taxon>
        <taxon>Meruliaceae</taxon>
        <taxon>Hermanssonia</taxon>
    </lineage>
</organism>
<reference evidence="1 2" key="1">
    <citation type="submission" date="2018-02" db="EMBL/GenBank/DDBJ databases">
        <title>Genome sequence of the basidiomycete white-rot fungus Phlebia centrifuga.</title>
        <authorList>
            <person name="Granchi Z."/>
            <person name="Peng M."/>
            <person name="de Vries R.P."/>
            <person name="Hilden K."/>
            <person name="Makela M.R."/>
            <person name="Grigoriev I."/>
            <person name="Riley R."/>
        </authorList>
    </citation>
    <scope>NUCLEOTIDE SEQUENCE [LARGE SCALE GENOMIC DNA]</scope>
    <source>
        <strain evidence="1 2">FBCC195</strain>
    </source>
</reference>
<evidence type="ECO:0000313" key="1">
    <source>
        <dbReference type="EMBL" id="PSS37551.1"/>
    </source>
</evidence>
<dbReference type="EMBL" id="MLYV02000035">
    <property type="protein sequence ID" value="PSS37551.1"/>
    <property type="molecule type" value="Genomic_DNA"/>
</dbReference>
<dbReference type="Proteomes" id="UP000186601">
    <property type="component" value="Unassembled WGS sequence"/>
</dbReference>
<comment type="caution">
    <text evidence="1">The sequence shown here is derived from an EMBL/GenBank/DDBJ whole genome shotgun (WGS) entry which is preliminary data.</text>
</comment>
<dbReference type="OrthoDB" id="5549158at2759"/>
<name>A0A2R6S5I5_9APHY</name>
<proteinExistence type="predicted"/>
<dbReference type="STRING" id="98765.A0A2R6S5I5"/>